<dbReference type="EMBL" id="LJBN01000127">
    <property type="protein sequence ID" value="OOQ87202.1"/>
    <property type="molecule type" value="Genomic_DNA"/>
</dbReference>
<organism evidence="7 8">
    <name type="scientific">Penicillium brasilianum</name>
    <dbReference type="NCBI Taxonomy" id="104259"/>
    <lineage>
        <taxon>Eukaryota</taxon>
        <taxon>Fungi</taxon>
        <taxon>Dikarya</taxon>
        <taxon>Ascomycota</taxon>
        <taxon>Pezizomycotina</taxon>
        <taxon>Eurotiomycetes</taxon>
        <taxon>Eurotiomycetidae</taxon>
        <taxon>Eurotiales</taxon>
        <taxon>Aspergillaceae</taxon>
        <taxon>Penicillium</taxon>
    </lineage>
</organism>
<reference evidence="8" key="1">
    <citation type="submission" date="2015-09" db="EMBL/GenBank/DDBJ databases">
        <authorList>
            <person name="Fill T.P."/>
            <person name="Baretta J.F."/>
            <person name="de Almeida L.G."/>
            <person name="Rocha M."/>
            <person name="de Souza D.H."/>
            <person name="Malavazi I."/>
            <person name="Cerdeira L.T."/>
            <person name="Hong H."/>
            <person name="Samborskyy M."/>
            <person name="de Vasconcelos A.T."/>
            <person name="Leadlay P."/>
            <person name="Rodrigues-Filho E."/>
        </authorList>
    </citation>
    <scope>NUCLEOTIDE SEQUENCE [LARGE SCALE GENOMIC DNA]</scope>
    <source>
        <strain evidence="8">LaBioMMi 136</strain>
    </source>
</reference>
<dbReference type="InterPro" id="IPR000330">
    <property type="entry name" value="SNF2_N"/>
</dbReference>
<dbReference type="Pfam" id="PF00271">
    <property type="entry name" value="Helicase_C"/>
    <property type="match status" value="1"/>
</dbReference>
<dbReference type="InterPro" id="IPR049730">
    <property type="entry name" value="SNF2/RAD54-like_C"/>
</dbReference>
<name>A0A1S9RNY1_PENBI</name>
<comment type="caution">
    <text evidence="7">The sequence shown here is derived from an EMBL/GenBank/DDBJ whole genome shotgun (WGS) entry which is preliminary data.</text>
</comment>
<evidence type="ECO:0000259" key="5">
    <source>
        <dbReference type="PROSITE" id="PS51192"/>
    </source>
</evidence>
<feature type="region of interest" description="Disordered" evidence="4">
    <location>
        <begin position="21"/>
        <end position="40"/>
    </location>
</feature>
<dbReference type="GO" id="GO:0005634">
    <property type="term" value="C:nucleus"/>
    <property type="evidence" value="ECO:0007669"/>
    <property type="project" value="TreeGrafter"/>
</dbReference>
<dbReference type="Proteomes" id="UP000190744">
    <property type="component" value="Unassembled WGS sequence"/>
</dbReference>
<dbReference type="GO" id="GO:0008094">
    <property type="term" value="F:ATP-dependent activity, acting on DNA"/>
    <property type="evidence" value="ECO:0007669"/>
    <property type="project" value="TreeGrafter"/>
</dbReference>
<dbReference type="Gene3D" id="3.40.50.10810">
    <property type="entry name" value="Tandem AAA-ATPase domain"/>
    <property type="match status" value="1"/>
</dbReference>
<keyword evidence="3" id="KW-0067">ATP-binding</keyword>
<dbReference type="CDD" id="cd18008">
    <property type="entry name" value="DEXDc_SHPRH-like"/>
    <property type="match status" value="1"/>
</dbReference>
<dbReference type="InterPro" id="IPR014001">
    <property type="entry name" value="Helicase_ATP-bd"/>
</dbReference>
<dbReference type="PANTHER" id="PTHR45626">
    <property type="entry name" value="TRANSCRIPTION TERMINATION FACTOR 2-RELATED"/>
    <property type="match status" value="1"/>
</dbReference>
<keyword evidence="1" id="KW-0547">Nucleotide-binding</keyword>
<dbReference type="Pfam" id="PF00176">
    <property type="entry name" value="SNF2-rel_dom"/>
    <property type="match status" value="1"/>
</dbReference>
<dbReference type="GO" id="GO:0006281">
    <property type="term" value="P:DNA repair"/>
    <property type="evidence" value="ECO:0007669"/>
    <property type="project" value="TreeGrafter"/>
</dbReference>
<keyword evidence="2" id="KW-0378">Hydrolase</keyword>
<evidence type="ECO:0000256" key="2">
    <source>
        <dbReference type="ARBA" id="ARBA00022801"/>
    </source>
</evidence>
<dbReference type="InterPro" id="IPR027417">
    <property type="entry name" value="P-loop_NTPase"/>
</dbReference>
<dbReference type="SUPFAM" id="SSF52540">
    <property type="entry name" value="P-loop containing nucleoside triphosphate hydrolases"/>
    <property type="match status" value="2"/>
</dbReference>
<evidence type="ECO:0000256" key="4">
    <source>
        <dbReference type="SAM" id="MobiDB-lite"/>
    </source>
</evidence>
<evidence type="ECO:0000259" key="6">
    <source>
        <dbReference type="PROSITE" id="PS51194"/>
    </source>
</evidence>
<feature type="compositionally biased region" description="Polar residues" evidence="4">
    <location>
        <begin position="699"/>
        <end position="711"/>
    </location>
</feature>
<feature type="region of interest" description="Disordered" evidence="4">
    <location>
        <begin position="699"/>
        <end position="725"/>
    </location>
</feature>
<sequence>MDPFPGHGETHLAKRVWEHLDTPPATGHSDPNPKRRCTENPWMTPGISPSSHQLGNNNWPLTADDGGDTHESLQPIGEVESMFSTGFLASALRDTPSLNPVEQSTTLWHPFPGTGDNEHALFTPNSEYNDSCLQVEQTATPTVSIEEDSQLSQTNSNRSYDVCFGMVILQASCHSLPKGSDDSIPVDVHVGENAWKLSAGSPKHNVGLLHSEALGKLARDCKVTLSARCERPKEEKGPRVTLGYKDTTVKIVIYGLLSEIDLVNGILSDGDLFLQHPTQGDASVPYQNPQFLVAPGGEMPLIEEVDAGNLEVFQAFDNVDGPVTFAAVEQSPRLQTKLKEHQIKALSMMTERERGVFDGAHLPPLWEVSRTPAGNVEYRHIITRMTSDVPPQPLLGGILADAMGLGKTLSVLALIAWYLDSPSRGSLSPRTTLVITTTSTIPGWEQQISRHFRPGQIKIAVFHGPTRHKLASNLMTNDIVLTTYETLRSEWSASRLNSILYQNHGGWARIVLDEAHHIRNRSSQIFQATCDLRARNRWCLTGTPIHNTVDDYAALLAFIKVFPFTGSSGKLAFAHWIDYPLRSHDKHEIAIRRLRKLIAATCLRRTKDHVQDQLQLPSRIEKVHHIDLSHEERKVYDFFKFRASFLVGKLGQKSQMDKTSWKTMLSIIGFLRSICNHGRQLLPQTALEMYDKQNTLTVDPVSKPTTPSEVSLSPPGISIDLSTSSPESPTGCYKWGWVGSQPSSKINALIGNIKSEQLGNKSTSDEFPLKSVIFSVWTKILDLIEIALRENDISFQRIDGKASVGHRSLALKRFNEDLTCTVMLASIGAVAEGVDLTIASSVHLVEPQWNPMVEAQAVDRVHRIGQFRNVTITRYIVKESIEHYVKGVQESKLRVVQQSFGDFNSDQEKLKEARLQVSILIRMILKL</sequence>
<dbReference type="InterPro" id="IPR050628">
    <property type="entry name" value="SNF2_RAD54_helicase_TF"/>
</dbReference>
<accession>A0A1S9RNY1</accession>
<feature type="domain" description="Helicase ATP-binding" evidence="5">
    <location>
        <begin position="388"/>
        <end position="562"/>
    </location>
</feature>
<dbReference type="InterPro" id="IPR038718">
    <property type="entry name" value="SNF2-like_sf"/>
</dbReference>
<dbReference type="PANTHER" id="PTHR45626:SF52">
    <property type="entry name" value="SINGLE-STRANDED DNA-DEPENDENT ATPASE (EUROFUNG)"/>
    <property type="match status" value="1"/>
</dbReference>
<dbReference type="GO" id="GO:0005524">
    <property type="term" value="F:ATP binding"/>
    <property type="evidence" value="ECO:0007669"/>
    <property type="project" value="UniProtKB-KW"/>
</dbReference>
<gene>
    <name evidence="7" type="ORF">PEBR_18030</name>
</gene>
<dbReference type="SMART" id="SM00490">
    <property type="entry name" value="HELICc"/>
    <property type="match status" value="1"/>
</dbReference>
<evidence type="ECO:0000313" key="7">
    <source>
        <dbReference type="EMBL" id="OOQ87202.1"/>
    </source>
</evidence>
<evidence type="ECO:0008006" key="9">
    <source>
        <dbReference type="Google" id="ProtNLM"/>
    </source>
</evidence>
<dbReference type="CDD" id="cd18793">
    <property type="entry name" value="SF2_C_SNF"/>
    <property type="match status" value="1"/>
</dbReference>
<dbReference type="GO" id="GO:0016787">
    <property type="term" value="F:hydrolase activity"/>
    <property type="evidence" value="ECO:0007669"/>
    <property type="project" value="UniProtKB-KW"/>
</dbReference>
<dbReference type="InterPro" id="IPR001650">
    <property type="entry name" value="Helicase_C-like"/>
</dbReference>
<dbReference type="SMART" id="SM00487">
    <property type="entry name" value="DEXDc"/>
    <property type="match status" value="1"/>
</dbReference>
<evidence type="ECO:0000256" key="3">
    <source>
        <dbReference type="ARBA" id="ARBA00022840"/>
    </source>
</evidence>
<proteinExistence type="predicted"/>
<protein>
    <recommendedName>
        <fullName evidence="9">Helicase</fullName>
    </recommendedName>
</protein>
<feature type="domain" description="Helicase C-terminal" evidence="6">
    <location>
        <begin position="745"/>
        <end position="911"/>
    </location>
</feature>
<evidence type="ECO:0000256" key="1">
    <source>
        <dbReference type="ARBA" id="ARBA00022741"/>
    </source>
</evidence>
<dbReference type="AlphaFoldDB" id="A0A1S9RNY1"/>
<dbReference type="Gene3D" id="3.40.50.300">
    <property type="entry name" value="P-loop containing nucleotide triphosphate hydrolases"/>
    <property type="match status" value="1"/>
</dbReference>
<dbReference type="PROSITE" id="PS51194">
    <property type="entry name" value="HELICASE_CTER"/>
    <property type="match status" value="1"/>
</dbReference>
<evidence type="ECO:0000313" key="8">
    <source>
        <dbReference type="Proteomes" id="UP000190744"/>
    </source>
</evidence>
<dbReference type="PROSITE" id="PS51192">
    <property type="entry name" value="HELICASE_ATP_BIND_1"/>
    <property type="match status" value="1"/>
</dbReference>